<organism evidence="1 2">
    <name type="scientific">Escherichia coli</name>
    <dbReference type="NCBI Taxonomy" id="562"/>
    <lineage>
        <taxon>Bacteria</taxon>
        <taxon>Pseudomonadati</taxon>
        <taxon>Pseudomonadota</taxon>
        <taxon>Gammaproteobacteria</taxon>
        <taxon>Enterobacterales</taxon>
        <taxon>Enterobacteriaceae</taxon>
        <taxon>Escherichia</taxon>
    </lineage>
</organism>
<reference evidence="1 2" key="1">
    <citation type="submission" date="2015-07" db="EMBL/GenBank/DDBJ databases">
        <title>Genome sequences of 64 non-O157:H7 Shiga toxin-producing Escherichia coli strains.</title>
        <authorList>
            <person name="Gonzalez-Escalona N."/>
            <person name="Toro M."/>
            <person name="Timme R."/>
            <person name="Payne J."/>
        </authorList>
    </citation>
    <scope>NUCLEOTIDE SEQUENCE [LARGE SCALE GENOMIC DNA]</scope>
    <source>
        <strain evidence="1 2">CFSAN026843</strain>
    </source>
</reference>
<dbReference type="Pfam" id="PF04985">
    <property type="entry name" value="Phage_tube"/>
    <property type="match status" value="1"/>
</dbReference>
<dbReference type="Proteomes" id="UP000037564">
    <property type="component" value="Unassembled WGS sequence"/>
</dbReference>
<evidence type="ECO:0000313" key="2">
    <source>
        <dbReference type="Proteomes" id="UP000037564"/>
    </source>
</evidence>
<dbReference type="PATRIC" id="fig|562.7396.peg.3325"/>
<accession>A0A0B0VRD0</accession>
<dbReference type="InterPro" id="IPR006498">
    <property type="entry name" value="Tail_tube"/>
</dbReference>
<evidence type="ECO:0000313" key="1">
    <source>
        <dbReference type="EMBL" id="KNF67161.1"/>
    </source>
</evidence>
<gene>
    <name evidence="1" type="ORF">WR15_16905</name>
</gene>
<comment type="caution">
    <text evidence="1">The sequence shown here is derived from an EMBL/GenBank/DDBJ whole genome shotgun (WGS) entry which is preliminary data.</text>
</comment>
<dbReference type="AlphaFoldDB" id="A0A0B0VRD0"/>
<sequence length="172" mass="18568">MMTGEKKLLRAWALFLPGGIRLQGAHEYTPPAINITTVDIKTGAMDAPVAVDDGMEALTCSFKIYGYDVAMLTLLGLQAGLYSPEIVVRQGYQVGNATSGQVETLQGMITSITPDARPATSQADASVTVEMSLSYYRQAVDGVETICIIPEEFVRRINGVNVLADLKKIIRV</sequence>
<dbReference type="EMBL" id="LGZN01000040">
    <property type="protein sequence ID" value="KNF67161.1"/>
    <property type="molecule type" value="Genomic_DNA"/>
</dbReference>
<dbReference type="RefSeq" id="WP_000988219.1">
    <property type="nucleotide sequence ID" value="NZ_BFKY01000234.1"/>
</dbReference>
<name>A0A0B0VRD0_ECOLX</name>
<protein>
    <submittedName>
        <fullName evidence="1">Tail protein</fullName>
    </submittedName>
</protein>
<proteinExistence type="predicted"/>